<dbReference type="SMART" id="SM00387">
    <property type="entry name" value="HATPase_c"/>
    <property type="match status" value="1"/>
</dbReference>
<dbReference type="InterPro" id="IPR003594">
    <property type="entry name" value="HATPase_dom"/>
</dbReference>
<accession>A0A831K3H5</accession>
<feature type="domain" description="Histidine kinase" evidence="10">
    <location>
        <begin position="258"/>
        <end position="465"/>
    </location>
</feature>
<keyword evidence="4" id="KW-0808">Transferase</keyword>
<dbReference type="InterPro" id="IPR036097">
    <property type="entry name" value="HisK_dim/P_sf"/>
</dbReference>
<dbReference type="Proteomes" id="UP000885822">
    <property type="component" value="Unassembled WGS sequence"/>
</dbReference>
<dbReference type="InterPro" id="IPR004358">
    <property type="entry name" value="Sig_transdc_His_kin-like_C"/>
</dbReference>
<reference evidence="11" key="1">
    <citation type="journal article" date="2020" name="mSystems">
        <title>Genome- and Community-Level Interaction Insights into Carbon Utilization and Element Cycling Functions of Hydrothermarchaeota in Hydrothermal Sediment.</title>
        <authorList>
            <person name="Zhou Z."/>
            <person name="Liu Y."/>
            <person name="Xu W."/>
            <person name="Pan J."/>
            <person name="Luo Z.H."/>
            <person name="Li M."/>
        </authorList>
    </citation>
    <scope>NUCLEOTIDE SEQUENCE [LARGE SCALE GENOMIC DNA]</scope>
    <source>
        <strain evidence="11">HyVt-26</strain>
    </source>
</reference>
<evidence type="ECO:0000256" key="2">
    <source>
        <dbReference type="ARBA" id="ARBA00012438"/>
    </source>
</evidence>
<dbReference type="Pfam" id="PF02518">
    <property type="entry name" value="HATPase_c"/>
    <property type="match status" value="1"/>
</dbReference>
<evidence type="ECO:0000256" key="7">
    <source>
        <dbReference type="ARBA" id="ARBA00022840"/>
    </source>
</evidence>
<evidence type="ECO:0000313" key="11">
    <source>
        <dbReference type="EMBL" id="HDK38116.1"/>
    </source>
</evidence>
<dbReference type="PROSITE" id="PS50109">
    <property type="entry name" value="HIS_KIN"/>
    <property type="match status" value="1"/>
</dbReference>
<evidence type="ECO:0000256" key="3">
    <source>
        <dbReference type="ARBA" id="ARBA00022553"/>
    </source>
</evidence>
<comment type="catalytic activity">
    <reaction evidence="1">
        <text>ATP + protein L-histidine = ADP + protein N-phospho-L-histidine.</text>
        <dbReference type="EC" id="2.7.13.3"/>
    </reaction>
</comment>
<evidence type="ECO:0000256" key="9">
    <source>
        <dbReference type="SAM" id="Phobius"/>
    </source>
</evidence>
<gene>
    <name evidence="11" type="ORF">ENG92_03775</name>
</gene>
<protein>
    <recommendedName>
        <fullName evidence="2">histidine kinase</fullName>
        <ecNumber evidence="2">2.7.13.3</ecNumber>
    </recommendedName>
</protein>
<keyword evidence="3" id="KW-0597">Phosphoprotein</keyword>
<keyword evidence="6" id="KW-0418">Kinase</keyword>
<dbReference type="EC" id="2.7.13.3" evidence="2"/>
<dbReference type="Gene3D" id="1.10.287.130">
    <property type="match status" value="1"/>
</dbReference>
<evidence type="ECO:0000256" key="8">
    <source>
        <dbReference type="ARBA" id="ARBA00023012"/>
    </source>
</evidence>
<proteinExistence type="predicted"/>
<keyword evidence="8" id="KW-0902">Two-component regulatory system</keyword>
<evidence type="ECO:0000259" key="10">
    <source>
        <dbReference type="PROSITE" id="PS50109"/>
    </source>
</evidence>
<evidence type="ECO:0000256" key="4">
    <source>
        <dbReference type="ARBA" id="ARBA00022679"/>
    </source>
</evidence>
<sequence length="470" mass="52420">MTWKNLIQEQKSLTISIVSFLLMLSIVVIIGFVGGRHIIGYLQGQLVEHGISHNEEVIAGMRPLLESSLQDGVEPLAVVESFQRFIEHVEPFDVRLFLVDRGEGKVIADSEAPKQLPYAVQRLVKTPVRTFDGNPVASTAQWHGTVWRETGKDSIELLTLHDLQMPSTAGQQWALGVSSNLSGLLLLMDELHLHLDVVLLVTYGLIGLFGFLVLRWVGRRYESSLEQQVEERTRQLEKAHEELLDQARLATIGQTATVLAHEMRNPLASIKFALSGLSSSDNLAEREQLRMGLVLGEVDRLEGMLDETLDYVRPVVRDEHPVILDKLLDKVLRLEQPLLEQQHLRVHRIRCSNCPAIELDSSKMQQVLLNLLKNAREASPVDGEIQLAVDRRGDSLVLTIRNQGEPLSKEVQEHAFEFFFTTKARGTGLGLGLVKRVIEEHGGRVELSSGTDGVTTAMLILPLNPKQSAA</sequence>
<keyword evidence="9" id="KW-0812">Transmembrane</keyword>
<keyword evidence="5" id="KW-0547">Nucleotide-binding</keyword>
<name>A0A831K3H5_9GAMM</name>
<dbReference type="SMART" id="SM00388">
    <property type="entry name" value="HisKA"/>
    <property type="match status" value="1"/>
</dbReference>
<feature type="transmembrane region" description="Helical" evidence="9">
    <location>
        <begin position="12"/>
        <end position="33"/>
    </location>
</feature>
<keyword evidence="9" id="KW-0472">Membrane</keyword>
<dbReference type="CDD" id="cd00082">
    <property type="entry name" value="HisKA"/>
    <property type="match status" value="1"/>
</dbReference>
<dbReference type="InterPro" id="IPR003661">
    <property type="entry name" value="HisK_dim/P_dom"/>
</dbReference>
<dbReference type="InterPro" id="IPR036890">
    <property type="entry name" value="HATPase_C_sf"/>
</dbReference>
<dbReference type="InterPro" id="IPR005467">
    <property type="entry name" value="His_kinase_dom"/>
</dbReference>
<dbReference type="Pfam" id="PF00512">
    <property type="entry name" value="HisKA"/>
    <property type="match status" value="1"/>
</dbReference>
<dbReference type="SUPFAM" id="SSF55874">
    <property type="entry name" value="ATPase domain of HSP90 chaperone/DNA topoisomerase II/histidine kinase"/>
    <property type="match status" value="1"/>
</dbReference>
<evidence type="ECO:0000256" key="1">
    <source>
        <dbReference type="ARBA" id="ARBA00000085"/>
    </source>
</evidence>
<dbReference type="PANTHER" id="PTHR43065:SF10">
    <property type="entry name" value="PEROXIDE STRESS-ACTIVATED HISTIDINE KINASE MAK3"/>
    <property type="match status" value="1"/>
</dbReference>
<dbReference type="GO" id="GO:0005524">
    <property type="term" value="F:ATP binding"/>
    <property type="evidence" value="ECO:0007669"/>
    <property type="project" value="UniProtKB-KW"/>
</dbReference>
<keyword evidence="9" id="KW-1133">Transmembrane helix</keyword>
<dbReference type="CDD" id="cd00075">
    <property type="entry name" value="HATPase"/>
    <property type="match status" value="1"/>
</dbReference>
<dbReference type="GO" id="GO:0000155">
    <property type="term" value="F:phosphorelay sensor kinase activity"/>
    <property type="evidence" value="ECO:0007669"/>
    <property type="project" value="InterPro"/>
</dbReference>
<dbReference type="AlphaFoldDB" id="A0A831K3H5"/>
<dbReference type="SUPFAM" id="SSF47384">
    <property type="entry name" value="Homodimeric domain of signal transducing histidine kinase"/>
    <property type="match status" value="1"/>
</dbReference>
<keyword evidence="7" id="KW-0067">ATP-binding</keyword>
<dbReference type="Gene3D" id="3.30.565.10">
    <property type="entry name" value="Histidine kinase-like ATPase, C-terminal domain"/>
    <property type="match status" value="1"/>
</dbReference>
<organism evidence="11">
    <name type="scientific">Thiolapillus brandeum</name>
    <dbReference type="NCBI Taxonomy" id="1076588"/>
    <lineage>
        <taxon>Bacteria</taxon>
        <taxon>Pseudomonadati</taxon>
        <taxon>Pseudomonadota</taxon>
        <taxon>Gammaproteobacteria</taxon>
        <taxon>Chromatiales</taxon>
        <taxon>Sedimenticolaceae</taxon>
        <taxon>Thiolapillus</taxon>
    </lineage>
</organism>
<dbReference type="PANTHER" id="PTHR43065">
    <property type="entry name" value="SENSOR HISTIDINE KINASE"/>
    <property type="match status" value="1"/>
</dbReference>
<feature type="transmembrane region" description="Helical" evidence="9">
    <location>
        <begin position="197"/>
        <end position="217"/>
    </location>
</feature>
<evidence type="ECO:0000256" key="6">
    <source>
        <dbReference type="ARBA" id="ARBA00022777"/>
    </source>
</evidence>
<dbReference type="EMBL" id="DRCV01000169">
    <property type="protein sequence ID" value="HDK38116.1"/>
    <property type="molecule type" value="Genomic_DNA"/>
</dbReference>
<comment type="caution">
    <text evidence="11">The sequence shown here is derived from an EMBL/GenBank/DDBJ whole genome shotgun (WGS) entry which is preliminary data.</text>
</comment>
<evidence type="ECO:0000256" key="5">
    <source>
        <dbReference type="ARBA" id="ARBA00022741"/>
    </source>
</evidence>
<dbReference type="PRINTS" id="PR00344">
    <property type="entry name" value="BCTRLSENSOR"/>
</dbReference>